<feature type="region of interest" description="Disordered" evidence="1">
    <location>
        <begin position="153"/>
        <end position="184"/>
    </location>
</feature>
<feature type="transmembrane region" description="Helical" evidence="2">
    <location>
        <begin position="297"/>
        <end position="320"/>
    </location>
</feature>
<keyword evidence="2" id="KW-0472">Membrane</keyword>
<keyword evidence="4" id="KW-1185">Reference proteome</keyword>
<gene>
    <name evidence="3" type="ORF">PXEA_LOCUS26820</name>
</gene>
<evidence type="ECO:0000256" key="2">
    <source>
        <dbReference type="SAM" id="Phobius"/>
    </source>
</evidence>
<dbReference type="Proteomes" id="UP000784294">
    <property type="component" value="Unassembled WGS sequence"/>
</dbReference>
<evidence type="ECO:0000256" key="1">
    <source>
        <dbReference type="SAM" id="MobiDB-lite"/>
    </source>
</evidence>
<proteinExistence type="predicted"/>
<feature type="transmembrane region" description="Helical" evidence="2">
    <location>
        <begin position="326"/>
        <end position="352"/>
    </location>
</feature>
<protein>
    <submittedName>
        <fullName evidence="3">Uncharacterized protein</fullName>
    </submittedName>
</protein>
<evidence type="ECO:0000313" key="3">
    <source>
        <dbReference type="EMBL" id="VEL33380.1"/>
    </source>
</evidence>
<accession>A0A3S5C3S5</accession>
<sequence>MPSDATTVKPVCLGMAVLVPVLETRSTTLQAVTGWYHVMLADKNNDNAVNLWHYSPQQAHLASPALIDYSAIDNFLLPSEILLTKLQFDTIESDFPSSSPIYLPKPVRLSTVADFPASVSSSQFDSIDGHPERIVCTAADSVLEDCWSISEAHSSPSSKMTASLNRPRRLPVSASQAPAPPTQRQFAVRRLADPISSLSVFGANHSASDISFDETEDTTSAAPVLPSPSQPTNSTSDQADARPADPSTQETVFSDLPAYSAFLDPAISPEEMLALSAYLTQHPSWLGFQASVLFLRLLLLVVLMFILSLILIFILLLFRFSLSSSLLIFLMPTLVQLQLITSERGYLSLLLLMRDVYMRPFPLNAEVTVSASTDSIPVGSDGHHPFACPGETDSEPELRRELFPFLEELVHLHAQILAPLLAAHSCREDHFVRFSHELSTLAHFLRLTPDRCDSRDWRFHLVKPTVAFCAGPDGARSEFDLASCLCDTHRQDPTEPWLDYRSGLRPVFSALSLVNFAASAGLKDTWTTGRLV</sequence>
<feature type="region of interest" description="Disordered" evidence="1">
    <location>
        <begin position="212"/>
        <end position="249"/>
    </location>
</feature>
<keyword evidence="2" id="KW-0812">Transmembrane</keyword>
<evidence type="ECO:0000313" key="4">
    <source>
        <dbReference type="Proteomes" id="UP000784294"/>
    </source>
</evidence>
<reference evidence="3" key="1">
    <citation type="submission" date="2018-11" db="EMBL/GenBank/DDBJ databases">
        <authorList>
            <consortium name="Pathogen Informatics"/>
        </authorList>
    </citation>
    <scope>NUCLEOTIDE SEQUENCE</scope>
</reference>
<name>A0A3S5C3S5_9PLAT</name>
<dbReference type="AlphaFoldDB" id="A0A3S5C3S5"/>
<dbReference type="SUPFAM" id="SSF48065">
    <property type="entry name" value="DBL homology domain (DH-domain)"/>
    <property type="match status" value="1"/>
</dbReference>
<dbReference type="EMBL" id="CAAALY010245689">
    <property type="protein sequence ID" value="VEL33380.1"/>
    <property type="molecule type" value="Genomic_DNA"/>
</dbReference>
<dbReference type="OrthoDB" id="2272012at2759"/>
<feature type="compositionally biased region" description="Polar residues" evidence="1">
    <location>
        <begin position="153"/>
        <end position="164"/>
    </location>
</feature>
<keyword evidence="2" id="KW-1133">Transmembrane helix</keyword>
<organism evidence="3 4">
    <name type="scientific">Protopolystoma xenopodis</name>
    <dbReference type="NCBI Taxonomy" id="117903"/>
    <lineage>
        <taxon>Eukaryota</taxon>
        <taxon>Metazoa</taxon>
        <taxon>Spiralia</taxon>
        <taxon>Lophotrochozoa</taxon>
        <taxon>Platyhelminthes</taxon>
        <taxon>Monogenea</taxon>
        <taxon>Polyopisthocotylea</taxon>
        <taxon>Polystomatidea</taxon>
        <taxon>Polystomatidae</taxon>
        <taxon>Protopolystoma</taxon>
    </lineage>
</organism>
<dbReference type="InterPro" id="IPR035899">
    <property type="entry name" value="DBL_dom_sf"/>
</dbReference>
<comment type="caution">
    <text evidence="3">The sequence shown here is derived from an EMBL/GenBank/DDBJ whole genome shotgun (WGS) entry which is preliminary data.</text>
</comment>